<organism evidence="3 4">
    <name type="scientific">Yersinia aldovae</name>
    <dbReference type="NCBI Taxonomy" id="29483"/>
    <lineage>
        <taxon>Bacteria</taxon>
        <taxon>Pseudomonadati</taxon>
        <taxon>Pseudomonadota</taxon>
        <taxon>Gammaproteobacteria</taxon>
        <taxon>Enterobacterales</taxon>
        <taxon>Yersiniaceae</taxon>
        <taxon>Yersinia</taxon>
    </lineage>
</organism>
<dbReference type="SUPFAM" id="SSF46894">
    <property type="entry name" value="C-terminal effector domain of the bipartite response regulators"/>
    <property type="match status" value="1"/>
</dbReference>
<dbReference type="eggNOG" id="COG2197">
    <property type="taxonomic scope" value="Bacteria"/>
</dbReference>
<sequence length="240" mass="27566">MDEQNQKKPPNSKDVVVESLNSLPLVSIMEHSNEPWVVRDCQSRYVYVNQAGLDFLNLPASFDIEGRLDNECPADWAEFAEQYQANDRKAERSGKRVAIISTHFYGRDRILEPYYLPRFPIYNKIGECIGTLTNASKLNFISLSQYIDRRTPSVLTLTPPTDLFSEKELEIIFFILQPMTTKMVAKRLSLSHRTIENRLGVMYEKSGVGSINMFREYCGNLGLDLYIPPKFVRPNVQSQS</sequence>
<dbReference type="Gene3D" id="3.30.450.20">
    <property type="entry name" value="PAS domain"/>
    <property type="match status" value="1"/>
</dbReference>
<evidence type="ECO:0000313" key="3">
    <source>
        <dbReference type="EMBL" id="CNK61565.1"/>
    </source>
</evidence>
<dbReference type="AlphaFoldDB" id="A0A0T9T535"/>
<dbReference type="Proteomes" id="UP000041595">
    <property type="component" value="Unassembled WGS sequence"/>
</dbReference>
<dbReference type="Gene3D" id="1.10.10.10">
    <property type="entry name" value="Winged helix-like DNA-binding domain superfamily/Winged helix DNA-binding domain"/>
    <property type="match status" value="1"/>
</dbReference>
<dbReference type="SUPFAM" id="SSF55785">
    <property type="entry name" value="PYP-like sensor domain (PAS domain)"/>
    <property type="match status" value="1"/>
</dbReference>
<evidence type="ECO:0000256" key="1">
    <source>
        <dbReference type="ARBA" id="ARBA00023125"/>
    </source>
</evidence>
<dbReference type="InterPro" id="IPR000792">
    <property type="entry name" value="Tscrpt_reg_LuxR_C"/>
</dbReference>
<dbReference type="STRING" id="1453495.AT01_426"/>
<evidence type="ECO:0000259" key="2">
    <source>
        <dbReference type="SMART" id="SM00421"/>
    </source>
</evidence>
<keyword evidence="1" id="KW-0238">DNA-binding</keyword>
<name>A0A0T9T535_YERAL</name>
<dbReference type="GO" id="GO:0006355">
    <property type="term" value="P:regulation of DNA-templated transcription"/>
    <property type="evidence" value="ECO:0007669"/>
    <property type="project" value="InterPro"/>
</dbReference>
<dbReference type="SMART" id="SM00421">
    <property type="entry name" value="HTH_LUXR"/>
    <property type="match status" value="1"/>
</dbReference>
<evidence type="ECO:0000313" key="4">
    <source>
        <dbReference type="Proteomes" id="UP000041595"/>
    </source>
</evidence>
<dbReference type="InterPro" id="IPR013656">
    <property type="entry name" value="PAS_4"/>
</dbReference>
<dbReference type="InterPro" id="IPR036388">
    <property type="entry name" value="WH-like_DNA-bd_sf"/>
</dbReference>
<dbReference type="InterPro" id="IPR016032">
    <property type="entry name" value="Sig_transdc_resp-reg_C-effctor"/>
</dbReference>
<gene>
    <name evidence="3" type="ORF">ERS137965_00569</name>
</gene>
<dbReference type="GO" id="GO:0003677">
    <property type="term" value="F:DNA binding"/>
    <property type="evidence" value="ECO:0007669"/>
    <property type="project" value="UniProtKB-KW"/>
</dbReference>
<protein>
    <submittedName>
        <fullName evidence="3">LuxR family transcriptional regulatory protein</fullName>
    </submittedName>
</protein>
<dbReference type="EMBL" id="CQEJ01000003">
    <property type="protein sequence ID" value="CNK61565.1"/>
    <property type="molecule type" value="Genomic_DNA"/>
</dbReference>
<reference evidence="3 4" key="1">
    <citation type="submission" date="2015-03" db="EMBL/GenBank/DDBJ databases">
        <authorList>
            <person name="Murphy D."/>
        </authorList>
    </citation>
    <scope>NUCLEOTIDE SEQUENCE [LARGE SCALE GENOMIC DNA]</scope>
    <source>
        <strain evidence="3 4">IP06005</strain>
    </source>
</reference>
<accession>A0A0T9T535</accession>
<feature type="domain" description="HTH luxR-type" evidence="2">
    <location>
        <begin position="161"/>
        <end position="218"/>
    </location>
</feature>
<dbReference type="Pfam" id="PF00196">
    <property type="entry name" value="GerE"/>
    <property type="match status" value="1"/>
</dbReference>
<dbReference type="RefSeq" id="WP_004701988.1">
    <property type="nucleotide sequence ID" value="NZ_CABHPY010000185.1"/>
</dbReference>
<proteinExistence type="predicted"/>
<dbReference type="InterPro" id="IPR035965">
    <property type="entry name" value="PAS-like_dom_sf"/>
</dbReference>
<dbReference type="Pfam" id="PF08448">
    <property type="entry name" value="PAS_4"/>
    <property type="match status" value="1"/>
</dbReference>